<dbReference type="AlphaFoldDB" id="A0AAD7BLC0"/>
<protein>
    <submittedName>
        <fullName evidence="3">Tubby C-terminal-like domain-containing protein</fullName>
    </submittedName>
</protein>
<dbReference type="SUPFAM" id="SSF54518">
    <property type="entry name" value="Tubby C-terminal domain-like"/>
    <property type="match status" value="1"/>
</dbReference>
<evidence type="ECO:0000313" key="3">
    <source>
        <dbReference type="EMBL" id="KAJ7624420.1"/>
    </source>
</evidence>
<feature type="transmembrane region" description="Helical" evidence="2">
    <location>
        <begin position="159"/>
        <end position="182"/>
    </location>
</feature>
<dbReference type="EMBL" id="JARKIF010000013">
    <property type="protein sequence ID" value="KAJ7624420.1"/>
    <property type="molecule type" value="Genomic_DNA"/>
</dbReference>
<dbReference type="InterPro" id="IPR007612">
    <property type="entry name" value="LOR"/>
</dbReference>
<dbReference type="Proteomes" id="UP001221142">
    <property type="component" value="Unassembled WGS sequence"/>
</dbReference>
<comment type="caution">
    <text evidence="3">The sequence shown here is derived from an EMBL/GenBank/DDBJ whole genome shotgun (WGS) entry which is preliminary data.</text>
</comment>
<dbReference type="InterPro" id="IPR038595">
    <property type="entry name" value="LOR_sf"/>
</dbReference>
<dbReference type="InterPro" id="IPR025659">
    <property type="entry name" value="Tubby-like_C"/>
</dbReference>
<name>A0AAD7BLC0_9AGAR</name>
<keyword evidence="2" id="KW-0472">Membrane</keyword>
<proteinExistence type="inferred from homology"/>
<dbReference type="Pfam" id="PF04525">
    <property type="entry name" value="LOR"/>
    <property type="match status" value="1"/>
</dbReference>
<keyword evidence="2" id="KW-0812">Transmembrane</keyword>
<gene>
    <name evidence="3" type="ORF">FB45DRAFT_751660</name>
</gene>
<evidence type="ECO:0000256" key="2">
    <source>
        <dbReference type="SAM" id="Phobius"/>
    </source>
</evidence>
<evidence type="ECO:0000313" key="4">
    <source>
        <dbReference type="Proteomes" id="UP001221142"/>
    </source>
</evidence>
<reference evidence="3" key="1">
    <citation type="submission" date="2023-03" db="EMBL/GenBank/DDBJ databases">
        <title>Massive genome expansion in bonnet fungi (Mycena s.s.) driven by repeated elements and novel gene families across ecological guilds.</title>
        <authorList>
            <consortium name="Lawrence Berkeley National Laboratory"/>
            <person name="Harder C.B."/>
            <person name="Miyauchi S."/>
            <person name="Viragh M."/>
            <person name="Kuo A."/>
            <person name="Thoen E."/>
            <person name="Andreopoulos B."/>
            <person name="Lu D."/>
            <person name="Skrede I."/>
            <person name="Drula E."/>
            <person name="Henrissat B."/>
            <person name="Morin E."/>
            <person name="Kohler A."/>
            <person name="Barry K."/>
            <person name="LaButti K."/>
            <person name="Morin E."/>
            <person name="Salamov A."/>
            <person name="Lipzen A."/>
            <person name="Mereny Z."/>
            <person name="Hegedus B."/>
            <person name="Baldrian P."/>
            <person name="Stursova M."/>
            <person name="Weitz H."/>
            <person name="Taylor A."/>
            <person name="Grigoriev I.V."/>
            <person name="Nagy L.G."/>
            <person name="Martin F."/>
            <person name="Kauserud H."/>
        </authorList>
    </citation>
    <scope>NUCLEOTIDE SEQUENCE</scope>
    <source>
        <strain evidence="3">9284</strain>
    </source>
</reference>
<accession>A0AAD7BLC0</accession>
<evidence type="ECO:0000256" key="1">
    <source>
        <dbReference type="ARBA" id="ARBA00005437"/>
    </source>
</evidence>
<organism evidence="3 4">
    <name type="scientific">Roridomyces roridus</name>
    <dbReference type="NCBI Taxonomy" id="1738132"/>
    <lineage>
        <taxon>Eukaryota</taxon>
        <taxon>Fungi</taxon>
        <taxon>Dikarya</taxon>
        <taxon>Basidiomycota</taxon>
        <taxon>Agaricomycotina</taxon>
        <taxon>Agaricomycetes</taxon>
        <taxon>Agaricomycetidae</taxon>
        <taxon>Agaricales</taxon>
        <taxon>Marasmiineae</taxon>
        <taxon>Mycenaceae</taxon>
        <taxon>Roridomyces</taxon>
    </lineage>
</organism>
<dbReference type="Gene3D" id="2.40.160.200">
    <property type="entry name" value="LURP1-related"/>
    <property type="match status" value="1"/>
</dbReference>
<keyword evidence="2" id="KW-1133">Transmembrane helix</keyword>
<dbReference type="PANTHER" id="PTHR31087:SF161">
    <property type="entry name" value="TUBBY C 2 FAMILY PROTEIN"/>
    <property type="match status" value="1"/>
</dbReference>
<dbReference type="PANTHER" id="PTHR31087">
    <property type="match status" value="1"/>
</dbReference>
<sequence length="201" mass="22414">MQQLAPCQPLGLFSQFCAPQQIVLILKENVLSFSGDDFMVKDQFDNIVIKCEGHTFSVAQRKRVSFAPDGKEIMAVKQKWHLHGTFFIRFTIQSFDTQHRVPGSEMDAAFVNFDGSEVLLACKGDFFNRAATITMNDVPIAQIGRDFWNGRQLFGNAQMYQIAVAPGVDLAMVAMVATVAICMEELEKARMKAVERSSAGH</sequence>
<comment type="similarity">
    <text evidence="1">Belongs to the LOR family.</text>
</comment>
<keyword evidence="4" id="KW-1185">Reference proteome</keyword>